<reference evidence="2 3" key="1">
    <citation type="submission" date="2013-11" db="EMBL/GenBank/DDBJ databases">
        <title>The Genome Sequence of Phytophthora parasitica P1569.</title>
        <authorList>
            <consortium name="The Broad Institute Genomics Platform"/>
            <person name="Russ C."/>
            <person name="Tyler B."/>
            <person name="Panabieres F."/>
            <person name="Shan W."/>
            <person name="Tripathy S."/>
            <person name="Grunwald N."/>
            <person name="Machado M."/>
            <person name="Johnson C.S."/>
            <person name="Arredondo F."/>
            <person name="Hong C."/>
            <person name="Coffey M."/>
            <person name="Young S.K."/>
            <person name="Zeng Q."/>
            <person name="Gargeya S."/>
            <person name="Fitzgerald M."/>
            <person name="Abouelleil A."/>
            <person name="Alvarado L."/>
            <person name="Chapman S.B."/>
            <person name="Gainer-Dewar J."/>
            <person name="Goldberg J."/>
            <person name="Griggs A."/>
            <person name="Gujja S."/>
            <person name="Hansen M."/>
            <person name="Howarth C."/>
            <person name="Imamovic A."/>
            <person name="Ireland A."/>
            <person name="Larimer J."/>
            <person name="McCowan C."/>
            <person name="Murphy C."/>
            <person name="Pearson M."/>
            <person name="Poon T.W."/>
            <person name="Priest M."/>
            <person name="Roberts A."/>
            <person name="Saif S."/>
            <person name="Shea T."/>
            <person name="Sykes S."/>
            <person name="Wortman J."/>
            <person name="Nusbaum C."/>
            <person name="Birren B."/>
        </authorList>
    </citation>
    <scope>NUCLEOTIDE SEQUENCE [LARGE SCALE GENOMIC DNA]</scope>
    <source>
        <strain evidence="2 3">P1569</strain>
    </source>
</reference>
<sequence length="42" mass="4576">MHAARATRQYPSLAEGAARAKACDRKERTCSSCTGQRPTKLP</sequence>
<name>V9FHI3_PHYNI</name>
<keyword evidence="3" id="KW-1185">Reference proteome</keyword>
<evidence type="ECO:0000313" key="2">
    <source>
        <dbReference type="EMBL" id="ETI50930.1"/>
    </source>
</evidence>
<protein>
    <submittedName>
        <fullName evidence="2">Uncharacterized protein</fullName>
    </submittedName>
</protein>
<comment type="caution">
    <text evidence="2">The sequence shown here is derived from an EMBL/GenBank/DDBJ whole genome shotgun (WGS) entry which is preliminary data.</text>
</comment>
<organism evidence="2 3">
    <name type="scientific">Phytophthora nicotianae P1569</name>
    <dbReference type="NCBI Taxonomy" id="1317065"/>
    <lineage>
        <taxon>Eukaryota</taxon>
        <taxon>Sar</taxon>
        <taxon>Stramenopiles</taxon>
        <taxon>Oomycota</taxon>
        <taxon>Peronosporomycetes</taxon>
        <taxon>Peronosporales</taxon>
        <taxon>Peronosporaceae</taxon>
        <taxon>Phytophthora</taxon>
    </lineage>
</organism>
<gene>
    <name evidence="2" type="ORF">F443_05610</name>
</gene>
<evidence type="ECO:0000256" key="1">
    <source>
        <dbReference type="SAM" id="MobiDB-lite"/>
    </source>
</evidence>
<feature type="region of interest" description="Disordered" evidence="1">
    <location>
        <begin position="1"/>
        <end position="21"/>
    </location>
</feature>
<proteinExistence type="predicted"/>
<dbReference type="AlphaFoldDB" id="V9FHI3"/>
<evidence type="ECO:0000313" key="3">
    <source>
        <dbReference type="Proteomes" id="UP000018721"/>
    </source>
</evidence>
<dbReference type="Proteomes" id="UP000018721">
    <property type="component" value="Unassembled WGS sequence"/>
</dbReference>
<accession>V9FHI3</accession>
<dbReference type="EMBL" id="ANIZ01000963">
    <property type="protein sequence ID" value="ETI50930.1"/>
    <property type="molecule type" value="Genomic_DNA"/>
</dbReference>
<dbReference type="HOGENOM" id="CLU_3261733_0_0_1"/>